<evidence type="ECO:0000313" key="2">
    <source>
        <dbReference type="Proteomes" id="UP000002601"/>
    </source>
</evidence>
<name>C6BT30_MARSD</name>
<dbReference type="KEGG" id="dsa:Desal_1672"/>
<evidence type="ECO:0000313" key="1">
    <source>
        <dbReference type="EMBL" id="ACS79734.1"/>
    </source>
</evidence>
<organism evidence="1 2">
    <name type="scientific">Maridesulfovibrio salexigens (strain ATCC 14822 / DSM 2638 / NCIMB 8403 / VKM B-1763)</name>
    <name type="common">Desulfovibrio salexigens</name>
    <dbReference type="NCBI Taxonomy" id="526222"/>
    <lineage>
        <taxon>Bacteria</taxon>
        <taxon>Pseudomonadati</taxon>
        <taxon>Thermodesulfobacteriota</taxon>
        <taxon>Desulfovibrionia</taxon>
        <taxon>Desulfovibrionales</taxon>
        <taxon>Desulfovibrionaceae</taxon>
        <taxon>Maridesulfovibrio</taxon>
    </lineage>
</organism>
<gene>
    <name evidence="1" type="ordered locus">Desal_1672</name>
</gene>
<dbReference type="eggNOG" id="ENOG502ZNIG">
    <property type="taxonomic scope" value="Bacteria"/>
</dbReference>
<protein>
    <submittedName>
        <fullName evidence="1">Uncharacterized protein</fullName>
    </submittedName>
</protein>
<dbReference type="HOGENOM" id="CLU_745408_0_0_7"/>
<proteinExistence type="predicted"/>
<dbReference type="RefSeq" id="WP_015851550.1">
    <property type="nucleotide sequence ID" value="NC_012881.1"/>
</dbReference>
<dbReference type="AlphaFoldDB" id="C6BT30"/>
<reference evidence="1 2" key="1">
    <citation type="submission" date="2009-06" db="EMBL/GenBank/DDBJ databases">
        <title>Complete sequence of Desulfovibrio salexigens DSM 2638.</title>
        <authorList>
            <consortium name="US DOE Joint Genome Institute"/>
            <person name="Lucas S."/>
            <person name="Copeland A."/>
            <person name="Lapidus A."/>
            <person name="Glavina del Rio T."/>
            <person name="Tice H."/>
            <person name="Bruce D."/>
            <person name="Goodwin L."/>
            <person name="Pitluck S."/>
            <person name="Munk A.C."/>
            <person name="Brettin T."/>
            <person name="Detter J.C."/>
            <person name="Han C."/>
            <person name="Tapia R."/>
            <person name="Larimer F."/>
            <person name="Land M."/>
            <person name="Hauser L."/>
            <person name="Kyrpides N."/>
            <person name="Anderson I."/>
            <person name="Wall J.D."/>
            <person name="Arkin A.P."/>
            <person name="Dehal P."/>
            <person name="Chivian D."/>
            <person name="Giles B."/>
            <person name="Hazen T.C."/>
        </authorList>
    </citation>
    <scope>NUCLEOTIDE SEQUENCE [LARGE SCALE GENOMIC DNA]</scope>
    <source>
        <strain evidence="2">ATCC 14822 / DSM 2638 / NCIMB 8403 / VKM B-1763</strain>
    </source>
</reference>
<accession>C6BT30</accession>
<dbReference type="OrthoDB" id="2112081at2"/>
<dbReference type="EMBL" id="CP001649">
    <property type="protein sequence ID" value="ACS79734.1"/>
    <property type="molecule type" value="Genomic_DNA"/>
</dbReference>
<dbReference type="Proteomes" id="UP000002601">
    <property type="component" value="Chromosome"/>
</dbReference>
<sequence>MNDIYFYKKALGCITDLSTGDATAKMAKENAFLGLASIHAAYNHEGASNSNIRLIALPDFTMTRNKSRWDAGFSYGCVVLMDSELPPLIPVGFRPNCCGVTMLKLKEDVPCIAEASNRLVEIIKSMPMTDDDDFSRGNHFLAILKRHNSNDIYALLHSSFGIVKRDSENGPGLYPEKSRHWKSRIKCIDSIGYPFEYLYAKDAIDYYKTYMKYDEFTKTMRAKAMLELFDGAEIIFNETHEGFYGIDKILLGAYVSDIIFEMPIMIAPDQPVSWVKINKTIDHIAEDSSLPPLYMSPHGAGYTLNDVINAKSLTKNNSVYEIKYSNKAIMHCSTVQDLMISYRKNVTEFWSNRFGGCQKSFDLTPLFFSKV</sequence>
<keyword evidence="2" id="KW-1185">Reference proteome</keyword>